<feature type="domain" description="tRNA synthetases class I catalytic" evidence="5">
    <location>
        <begin position="79"/>
        <end position="252"/>
    </location>
</feature>
<keyword evidence="1" id="KW-0436">Ligase</keyword>
<reference evidence="6" key="2">
    <citation type="submission" date="2023-05" db="EMBL/GenBank/DDBJ databases">
        <authorList>
            <consortium name="Lawrence Berkeley National Laboratory"/>
            <person name="Steindorff A."/>
            <person name="Hensen N."/>
            <person name="Bonometti L."/>
            <person name="Westerberg I."/>
            <person name="Brannstrom I.O."/>
            <person name="Guillou S."/>
            <person name="Cros-Aarteil S."/>
            <person name="Calhoun S."/>
            <person name="Haridas S."/>
            <person name="Kuo A."/>
            <person name="Mondo S."/>
            <person name="Pangilinan J."/>
            <person name="Riley R."/>
            <person name="Labutti K."/>
            <person name="Andreopoulos B."/>
            <person name="Lipzen A."/>
            <person name="Chen C."/>
            <person name="Yanf M."/>
            <person name="Daum C."/>
            <person name="Ng V."/>
            <person name="Clum A."/>
            <person name="Ohm R."/>
            <person name="Martin F."/>
            <person name="Silar P."/>
            <person name="Natvig D."/>
            <person name="Lalanne C."/>
            <person name="Gautier V."/>
            <person name="Ament-Velasquez S.L."/>
            <person name="Kruys A."/>
            <person name="Hutchinson M.I."/>
            <person name="Powell A.J."/>
            <person name="Barry K."/>
            <person name="Miller A.N."/>
            <person name="Grigoriev I.V."/>
            <person name="Debuchy R."/>
            <person name="Gladieux P."/>
            <person name="Thoren M.H."/>
            <person name="Johannesson H."/>
        </authorList>
    </citation>
    <scope>NUCLEOTIDE SEQUENCE</scope>
    <source>
        <strain evidence="6">CBS 103.79</strain>
    </source>
</reference>
<dbReference type="GO" id="GO:0006423">
    <property type="term" value="P:cysteinyl-tRNA aminoacylation"/>
    <property type="evidence" value="ECO:0007669"/>
    <property type="project" value="TreeGrafter"/>
</dbReference>
<keyword evidence="6" id="KW-0030">Aminoacyl-tRNA synthetase</keyword>
<proteinExistence type="predicted"/>
<dbReference type="GO" id="GO:0004817">
    <property type="term" value="F:cysteine-tRNA ligase activity"/>
    <property type="evidence" value="ECO:0007669"/>
    <property type="project" value="TreeGrafter"/>
</dbReference>
<evidence type="ECO:0000256" key="1">
    <source>
        <dbReference type="ARBA" id="ARBA00022598"/>
    </source>
</evidence>
<protein>
    <submittedName>
        <fullName evidence="6">tRNA synthetases class I (C) catalytic domain-containing protein</fullName>
    </submittedName>
</protein>
<dbReference type="InterPro" id="IPR014729">
    <property type="entry name" value="Rossmann-like_a/b/a_fold"/>
</dbReference>
<evidence type="ECO:0000256" key="3">
    <source>
        <dbReference type="ARBA" id="ARBA00022840"/>
    </source>
</evidence>
<organism evidence="6 7">
    <name type="scientific">Staphylotrichum tortipilum</name>
    <dbReference type="NCBI Taxonomy" id="2831512"/>
    <lineage>
        <taxon>Eukaryota</taxon>
        <taxon>Fungi</taxon>
        <taxon>Dikarya</taxon>
        <taxon>Ascomycota</taxon>
        <taxon>Pezizomycotina</taxon>
        <taxon>Sordariomycetes</taxon>
        <taxon>Sordariomycetidae</taxon>
        <taxon>Sordariales</taxon>
        <taxon>Chaetomiaceae</taxon>
        <taxon>Staphylotrichum</taxon>
    </lineage>
</organism>
<gene>
    <name evidence="6" type="ORF">C8A05DRAFT_37280</name>
</gene>
<feature type="compositionally biased region" description="Polar residues" evidence="4">
    <location>
        <begin position="1"/>
        <end position="10"/>
    </location>
</feature>
<keyword evidence="7" id="KW-1185">Reference proteome</keyword>
<dbReference type="Gene3D" id="3.40.50.620">
    <property type="entry name" value="HUPs"/>
    <property type="match status" value="1"/>
</dbReference>
<feature type="compositionally biased region" description="Low complexity" evidence="4">
    <location>
        <begin position="11"/>
        <end position="34"/>
    </location>
</feature>
<evidence type="ECO:0000313" key="7">
    <source>
        <dbReference type="Proteomes" id="UP001303889"/>
    </source>
</evidence>
<comment type="caution">
    <text evidence="6">The sequence shown here is derived from an EMBL/GenBank/DDBJ whole genome shotgun (WGS) entry which is preliminary data.</text>
</comment>
<name>A0AAN6ME21_9PEZI</name>
<dbReference type="PANTHER" id="PTHR10890:SF3">
    <property type="entry name" value="CYSTEINE--TRNA LIGASE, CYTOPLASMIC"/>
    <property type="match status" value="1"/>
</dbReference>
<sequence>MPATSNTENWSTAATSDDAPAASDAPSSEPAPETTGNDAAHEIEADRSNGEGDSLHGAGAQFSDGPSKDDFVPLDPAGKLVTWCACGPRVYEDAHLGHAKNYVSRTLTEFFAKTGDVLLPYFDSLHGAEMDSNNHQSYLDLSQKFEHRFFEDMEALNILPPDRLTRMTEYVLQIIRFVEKIVANGFGYAAPDGSVYFDIDAFEKAGHSYSRLEPWNKNDRALQADGEGSLSKGKSMKRRENHFALCKASKPGLKMSKSLKNYTTIRAVLASQKEWTARSLWICFLLMPWQDGIEVTDGLMKAVVGWERKLNNFFLKSLDVWKPLVAGRLWELGIYLEDRDSSGQPALVRPLDRMLVEARAEREAFAAAKAKARLEQAARGAEVAREVSERAKIDPPRMFKESGKVVSKHRRKKLAKEWERQKGRYEE</sequence>
<dbReference type="Pfam" id="PF01406">
    <property type="entry name" value="tRNA-synt_1e"/>
    <property type="match status" value="1"/>
</dbReference>
<dbReference type="InterPro" id="IPR024909">
    <property type="entry name" value="Cys-tRNA/MSH_ligase"/>
</dbReference>
<evidence type="ECO:0000259" key="5">
    <source>
        <dbReference type="Pfam" id="PF01406"/>
    </source>
</evidence>
<dbReference type="PANTHER" id="PTHR10890">
    <property type="entry name" value="CYSTEINYL-TRNA SYNTHETASE"/>
    <property type="match status" value="1"/>
</dbReference>
<dbReference type="EMBL" id="MU855830">
    <property type="protein sequence ID" value="KAK3899125.1"/>
    <property type="molecule type" value="Genomic_DNA"/>
</dbReference>
<evidence type="ECO:0000313" key="6">
    <source>
        <dbReference type="EMBL" id="KAK3899125.1"/>
    </source>
</evidence>
<feature type="compositionally biased region" description="Basic and acidic residues" evidence="4">
    <location>
        <begin position="39"/>
        <end position="54"/>
    </location>
</feature>
<feature type="region of interest" description="Disordered" evidence="4">
    <location>
        <begin position="1"/>
        <end position="71"/>
    </location>
</feature>
<dbReference type="InterPro" id="IPR032678">
    <property type="entry name" value="tRNA-synt_1_cat_dom"/>
</dbReference>
<dbReference type="GO" id="GO:0005737">
    <property type="term" value="C:cytoplasm"/>
    <property type="evidence" value="ECO:0007669"/>
    <property type="project" value="TreeGrafter"/>
</dbReference>
<keyword evidence="2" id="KW-0547">Nucleotide-binding</keyword>
<dbReference type="Proteomes" id="UP001303889">
    <property type="component" value="Unassembled WGS sequence"/>
</dbReference>
<evidence type="ECO:0000256" key="2">
    <source>
        <dbReference type="ARBA" id="ARBA00022741"/>
    </source>
</evidence>
<evidence type="ECO:0000256" key="4">
    <source>
        <dbReference type="SAM" id="MobiDB-lite"/>
    </source>
</evidence>
<accession>A0AAN6ME21</accession>
<dbReference type="SUPFAM" id="SSF52374">
    <property type="entry name" value="Nucleotidylyl transferase"/>
    <property type="match status" value="1"/>
</dbReference>
<reference evidence="6" key="1">
    <citation type="journal article" date="2023" name="Mol. Phylogenet. Evol.">
        <title>Genome-scale phylogeny and comparative genomics of the fungal order Sordariales.</title>
        <authorList>
            <person name="Hensen N."/>
            <person name="Bonometti L."/>
            <person name="Westerberg I."/>
            <person name="Brannstrom I.O."/>
            <person name="Guillou S."/>
            <person name="Cros-Aarteil S."/>
            <person name="Calhoun S."/>
            <person name="Haridas S."/>
            <person name="Kuo A."/>
            <person name="Mondo S."/>
            <person name="Pangilinan J."/>
            <person name="Riley R."/>
            <person name="LaButti K."/>
            <person name="Andreopoulos B."/>
            <person name="Lipzen A."/>
            <person name="Chen C."/>
            <person name="Yan M."/>
            <person name="Daum C."/>
            <person name="Ng V."/>
            <person name="Clum A."/>
            <person name="Steindorff A."/>
            <person name="Ohm R.A."/>
            <person name="Martin F."/>
            <person name="Silar P."/>
            <person name="Natvig D.O."/>
            <person name="Lalanne C."/>
            <person name="Gautier V."/>
            <person name="Ament-Velasquez S.L."/>
            <person name="Kruys A."/>
            <person name="Hutchinson M.I."/>
            <person name="Powell A.J."/>
            <person name="Barry K."/>
            <person name="Miller A.N."/>
            <person name="Grigoriev I.V."/>
            <person name="Debuchy R."/>
            <person name="Gladieux P."/>
            <person name="Hiltunen Thoren M."/>
            <person name="Johannesson H."/>
        </authorList>
    </citation>
    <scope>NUCLEOTIDE SEQUENCE</scope>
    <source>
        <strain evidence="6">CBS 103.79</strain>
    </source>
</reference>
<dbReference type="GO" id="GO:0005524">
    <property type="term" value="F:ATP binding"/>
    <property type="evidence" value="ECO:0007669"/>
    <property type="project" value="UniProtKB-KW"/>
</dbReference>
<keyword evidence="3" id="KW-0067">ATP-binding</keyword>
<dbReference type="AlphaFoldDB" id="A0AAN6ME21"/>